<proteinExistence type="predicted"/>
<dbReference type="EMBL" id="JACGWO010000007">
    <property type="protein sequence ID" value="KAK4422613.1"/>
    <property type="molecule type" value="Genomic_DNA"/>
</dbReference>
<dbReference type="Proteomes" id="UP001293254">
    <property type="component" value="Unassembled WGS sequence"/>
</dbReference>
<dbReference type="AlphaFoldDB" id="A0AAE2CHR2"/>
<reference evidence="2" key="2">
    <citation type="journal article" date="2024" name="Plant">
        <title>Genomic evolution and insights into agronomic trait innovations of Sesamum species.</title>
        <authorList>
            <person name="Miao H."/>
            <person name="Wang L."/>
            <person name="Qu L."/>
            <person name="Liu H."/>
            <person name="Sun Y."/>
            <person name="Le M."/>
            <person name="Wang Q."/>
            <person name="Wei S."/>
            <person name="Zheng Y."/>
            <person name="Lin W."/>
            <person name="Duan Y."/>
            <person name="Cao H."/>
            <person name="Xiong S."/>
            <person name="Wang X."/>
            <person name="Wei L."/>
            <person name="Li C."/>
            <person name="Ma Q."/>
            <person name="Ju M."/>
            <person name="Zhao R."/>
            <person name="Li G."/>
            <person name="Mu C."/>
            <person name="Tian Q."/>
            <person name="Mei H."/>
            <person name="Zhang T."/>
            <person name="Gao T."/>
            <person name="Zhang H."/>
        </authorList>
    </citation>
    <scope>NUCLEOTIDE SEQUENCE</scope>
    <source>
        <strain evidence="2">3651</strain>
    </source>
</reference>
<keyword evidence="3" id="KW-1185">Reference proteome</keyword>
<feature type="region of interest" description="Disordered" evidence="1">
    <location>
        <begin position="1"/>
        <end position="48"/>
    </location>
</feature>
<reference evidence="2" key="1">
    <citation type="submission" date="2020-06" db="EMBL/GenBank/DDBJ databases">
        <authorList>
            <person name="Li T."/>
            <person name="Hu X."/>
            <person name="Zhang T."/>
            <person name="Song X."/>
            <person name="Zhang H."/>
            <person name="Dai N."/>
            <person name="Sheng W."/>
            <person name="Hou X."/>
            <person name="Wei L."/>
        </authorList>
    </citation>
    <scope>NUCLEOTIDE SEQUENCE</scope>
    <source>
        <strain evidence="2">3651</strain>
        <tissue evidence="2">Leaf</tissue>
    </source>
</reference>
<sequence length="232" mass="25163">MLGELEIGHDEDEGEMGGMDGADALDEDTDLFDSDYDLSSKVDDDDRLFDDFVDDSPTSDIPINTNIELSASLSGSSDEGESDIMDIEELTIEEPAVDIFGESGGAYEDLPIQAKLNSFVNSQSAENKPQTTLPMHNPLSSLLNPPQYTNGPTMYTQLQMGQSATSRSKMCECKLPYHNSNVSNWAWKTSLILAPIFTQFLLQAVRKNGGGCGVKSCDNCFKSSSSGVGMKD</sequence>
<protein>
    <submittedName>
        <fullName evidence="2">Uncharacterized protein</fullName>
    </submittedName>
</protein>
<name>A0AAE2CHR2_9LAMI</name>
<feature type="compositionally biased region" description="Acidic residues" evidence="1">
    <location>
        <begin position="23"/>
        <end position="36"/>
    </location>
</feature>
<organism evidence="2 3">
    <name type="scientific">Sesamum alatum</name>
    <dbReference type="NCBI Taxonomy" id="300844"/>
    <lineage>
        <taxon>Eukaryota</taxon>
        <taxon>Viridiplantae</taxon>
        <taxon>Streptophyta</taxon>
        <taxon>Embryophyta</taxon>
        <taxon>Tracheophyta</taxon>
        <taxon>Spermatophyta</taxon>
        <taxon>Magnoliopsida</taxon>
        <taxon>eudicotyledons</taxon>
        <taxon>Gunneridae</taxon>
        <taxon>Pentapetalae</taxon>
        <taxon>asterids</taxon>
        <taxon>lamiids</taxon>
        <taxon>Lamiales</taxon>
        <taxon>Pedaliaceae</taxon>
        <taxon>Sesamum</taxon>
    </lineage>
</organism>
<comment type="caution">
    <text evidence="2">The sequence shown here is derived from an EMBL/GenBank/DDBJ whole genome shotgun (WGS) entry which is preliminary data.</text>
</comment>
<evidence type="ECO:0000313" key="3">
    <source>
        <dbReference type="Proteomes" id="UP001293254"/>
    </source>
</evidence>
<accession>A0AAE2CHR2</accession>
<gene>
    <name evidence="2" type="ORF">Salat_1843800</name>
</gene>
<evidence type="ECO:0000256" key="1">
    <source>
        <dbReference type="SAM" id="MobiDB-lite"/>
    </source>
</evidence>
<evidence type="ECO:0000313" key="2">
    <source>
        <dbReference type="EMBL" id="KAK4422613.1"/>
    </source>
</evidence>